<dbReference type="PIRSF" id="PIRSF006135">
    <property type="entry name" value="CobU"/>
    <property type="match status" value="1"/>
</dbReference>
<dbReference type="EMBL" id="JAVDVX010000008">
    <property type="protein sequence ID" value="MDR7091882.1"/>
    <property type="molecule type" value="Genomic_DNA"/>
</dbReference>
<dbReference type="EC" id="2.7.7.62" evidence="14"/>
<dbReference type="Proteomes" id="UP001253595">
    <property type="component" value="Unassembled WGS sequence"/>
</dbReference>
<evidence type="ECO:0000256" key="14">
    <source>
        <dbReference type="PIRNR" id="PIRNR006135"/>
    </source>
</evidence>
<evidence type="ECO:0000256" key="10">
    <source>
        <dbReference type="ARBA" id="ARBA00022741"/>
    </source>
</evidence>
<dbReference type="EC" id="2.7.1.156" evidence="14"/>
<evidence type="ECO:0000256" key="9">
    <source>
        <dbReference type="ARBA" id="ARBA00022679"/>
    </source>
</evidence>
<dbReference type="GO" id="GO:0008820">
    <property type="term" value="F:cobinamide phosphate guanylyltransferase activity"/>
    <property type="evidence" value="ECO:0007669"/>
    <property type="project" value="UniProtKB-EC"/>
</dbReference>
<keyword evidence="8 14" id="KW-0169">Cobalamin biosynthesis</keyword>
<evidence type="ECO:0000256" key="6">
    <source>
        <dbReference type="ARBA" id="ARBA00005159"/>
    </source>
</evidence>
<comment type="function">
    <text evidence="4 14">Catalyzes ATP-dependent phosphorylation of adenosylcobinamide and addition of GMP to adenosylcobinamide phosphate.</text>
</comment>
<comment type="catalytic activity">
    <reaction evidence="1 14">
        <text>adenosylcob(III)inamide + ATP = adenosylcob(III)inamide phosphate + ADP + H(+)</text>
        <dbReference type="Rhea" id="RHEA:15769"/>
        <dbReference type="ChEBI" id="CHEBI:2480"/>
        <dbReference type="ChEBI" id="CHEBI:15378"/>
        <dbReference type="ChEBI" id="CHEBI:30616"/>
        <dbReference type="ChEBI" id="CHEBI:58502"/>
        <dbReference type="ChEBI" id="CHEBI:456216"/>
        <dbReference type="EC" id="2.7.1.156"/>
    </reaction>
</comment>
<evidence type="ECO:0000256" key="3">
    <source>
        <dbReference type="ARBA" id="ARBA00001522"/>
    </source>
</evidence>
<comment type="caution">
    <text evidence="15">The sequence shown here is derived from an EMBL/GenBank/DDBJ whole genome shotgun (WGS) entry which is preliminary data.</text>
</comment>
<dbReference type="SUPFAM" id="SSF52540">
    <property type="entry name" value="P-loop containing nucleoside triphosphate hydrolases"/>
    <property type="match status" value="1"/>
</dbReference>
<evidence type="ECO:0000256" key="8">
    <source>
        <dbReference type="ARBA" id="ARBA00022573"/>
    </source>
</evidence>
<keyword evidence="12 14" id="KW-0067">ATP-binding</keyword>
<evidence type="ECO:0000256" key="12">
    <source>
        <dbReference type="ARBA" id="ARBA00022840"/>
    </source>
</evidence>
<evidence type="ECO:0000256" key="2">
    <source>
        <dbReference type="ARBA" id="ARBA00000711"/>
    </source>
</evidence>
<evidence type="ECO:0000256" key="4">
    <source>
        <dbReference type="ARBA" id="ARBA00003889"/>
    </source>
</evidence>
<comment type="catalytic activity">
    <reaction evidence="3">
        <text>adenosylcob(III)inamide + GTP = adenosylcob(III)inamide phosphate + GDP + H(+)</text>
        <dbReference type="Rhea" id="RHEA:15765"/>
        <dbReference type="ChEBI" id="CHEBI:2480"/>
        <dbReference type="ChEBI" id="CHEBI:15378"/>
        <dbReference type="ChEBI" id="CHEBI:37565"/>
        <dbReference type="ChEBI" id="CHEBI:58189"/>
        <dbReference type="ChEBI" id="CHEBI:58502"/>
        <dbReference type="EC" id="2.7.1.156"/>
    </reaction>
</comment>
<evidence type="ECO:0000256" key="13">
    <source>
        <dbReference type="ARBA" id="ARBA00023134"/>
    </source>
</evidence>
<dbReference type="InterPro" id="IPR003203">
    <property type="entry name" value="CobU/CobP"/>
</dbReference>
<gene>
    <name evidence="15" type="ORF">J2X05_003920</name>
</gene>
<dbReference type="PANTHER" id="PTHR34848">
    <property type="match status" value="1"/>
</dbReference>
<evidence type="ECO:0000313" key="16">
    <source>
        <dbReference type="Proteomes" id="UP001253595"/>
    </source>
</evidence>
<comment type="pathway">
    <text evidence="6 14">Cofactor biosynthesis; adenosylcobalamin biosynthesis; adenosylcobalamin from cob(II)yrinate a,c-diamide: step 5/7.</text>
</comment>
<name>A0ABU1V3C3_9GAMM</name>
<evidence type="ECO:0000256" key="5">
    <source>
        <dbReference type="ARBA" id="ARBA00004692"/>
    </source>
</evidence>
<dbReference type="Gene3D" id="3.40.50.300">
    <property type="entry name" value="P-loop containing nucleotide triphosphate hydrolases"/>
    <property type="match status" value="1"/>
</dbReference>
<reference evidence="15 16" key="1">
    <citation type="submission" date="2023-07" db="EMBL/GenBank/DDBJ databases">
        <title>Sorghum-associated microbial communities from plants grown in Nebraska, USA.</title>
        <authorList>
            <person name="Schachtman D."/>
        </authorList>
    </citation>
    <scope>NUCLEOTIDE SEQUENCE [LARGE SCALE GENOMIC DNA]</scope>
    <source>
        <strain evidence="15 16">BE190</strain>
    </source>
</reference>
<keyword evidence="13 14" id="KW-0342">GTP-binding</keyword>
<comment type="pathway">
    <text evidence="5 14">Cofactor biosynthesis; adenosylcobalamin biosynthesis; adenosylcobalamin from cob(II)yrinate a,c-diamide: step 6/7.</text>
</comment>
<keyword evidence="9 14" id="KW-0808">Transferase</keyword>
<evidence type="ECO:0000256" key="11">
    <source>
        <dbReference type="ARBA" id="ARBA00022777"/>
    </source>
</evidence>
<organism evidence="15 16">
    <name type="scientific">Cellvibrio fibrivorans</name>
    <dbReference type="NCBI Taxonomy" id="126350"/>
    <lineage>
        <taxon>Bacteria</taxon>
        <taxon>Pseudomonadati</taxon>
        <taxon>Pseudomonadota</taxon>
        <taxon>Gammaproteobacteria</taxon>
        <taxon>Cellvibrionales</taxon>
        <taxon>Cellvibrionaceae</taxon>
        <taxon>Cellvibrio</taxon>
    </lineage>
</organism>
<keyword evidence="10 14" id="KW-0547">Nucleotide-binding</keyword>
<dbReference type="InterPro" id="IPR027417">
    <property type="entry name" value="P-loop_NTPase"/>
</dbReference>
<comment type="catalytic activity">
    <reaction evidence="2 14">
        <text>adenosylcob(III)inamide phosphate + GTP + H(+) = adenosylcob(III)inamide-GDP + diphosphate</text>
        <dbReference type="Rhea" id="RHEA:22712"/>
        <dbReference type="ChEBI" id="CHEBI:15378"/>
        <dbReference type="ChEBI" id="CHEBI:33019"/>
        <dbReference type="ChEBI" id="CHEBI:37565"/>
        <dbReference type="ChEBI" id="CHEBI:58502"/>
        <dbReference type="ChEBI" id="CHEBI:60487"/>
        <dbReference type="EC" id="2.7.7.62"/>
    </reaction>
</comment>
<dbReference type="GO" id="GO:0043752">
    <property type="term" value="F:adenosylcobinamide kinase activity"/>
    <property type="evidence" value="ECO:0007669"/>
    <property type="project" value="UniProtKB-EC"/>
</dbReference>
<dbReference type="Pfam" id="PF02283">
    <property type="entry name" value="CobU"/>
    <property type="match status" value="1"/>
</dbReference>
<proteinExistence type="inferred from homology"/>
<evidence type="ECO:0000313" key="15">
    <source>
        <dbReference type="EMBL" id="MDR7091882.1"/>
    </source>
</evidence>
<keyword evidence="11 14" id="KW-0418">Kinase</keyword>
<comment type="similarity">
    <text evidence="7 14">Belongs to the CobU/CobP family.</text>
</comment>
<dbReference type="NCBIfam" id="NF004469">
    <property type="entry name" value="PRK05800.1"/>
    <property type="match status" value="1"/>
</dbReference>
<accession>A0ABU1V3C3</accession>
<dbReference type="RefSeq" id="WP_310075656.1">
    <property type="nucleotide sequence ID" value="NZ_JAVDVX010000008.1"/>
</dbReference>
<evidence type="ECO:0000256" key="7">
    <source>
        <dbReference type="ARBA" id="ARBA00007490"/>
    </source>
</evidence>
<dbReference type="PANTHER" id="PTHR34848:SF1">
    <property type="entry name" value="BIFUNCTIONAL ADENOSYLCOBALAMIN BIOSYNTHESIS PROTEIN COBU"/>
    <property type="match status" value="1"/>
</dbReference>
<sequence length="173" mass="18968">MITLVLGGARSGKSRIAQELASAGALPVVYIATATALDDEMATRIEHHQHNRPSEWRLRECPLNLASALQEETQQPQTIMVDCLTLWLNNQLFEYPEQDFSALFDELVNSLSANNANVIFVANEVGLGIIPLGEVSRKFVDEAGRLNQQLAQIADKVLFVAAGLPLALKDNTK</sequence>
<keyword evidence="15" id="KW-0548">Nucleotidyltransferase</keyword>
<dbReference type="CDD" id="cd00544">
    <property type="entry name" value="CobU"/>
    <property type="match status" value="1"/>
</dbReference>
<keyword evidence="16" id="KW-1185">Reference proteome</keyword>
<protein>
    <recommendedName>
        <fullName evidence="14">Bifunctional adenosylcobalamin biosynthesis protein</fullName>
        <ecNumber evidence="14">2.7.1.156</ecNumber>
        <ecNumber evidence="14">2.7.7.62</ecNumber>
    </recommendedName>
</protein>
<evidence type="ECO:0000256" key="1">
    <source>
        <dbReference type="ARBA" id="ARBA00000312"/>
    </source>
</evidence>